<dbReference type="Gene3D" id="4.10.75.10">
    <property type="entry name" value="Elafin-like"/>
    <property type="match status" value="1"/>
</dbReference>
<dbReference type="InterPro" id="IPR008197">
    <property type="entry name" value="WAP_dom"/>
</dbReference>
<accession>A0A3M7QGC1</accession>
<sequence length="82" mass="9169">MHYLRKLEENLAPQLNINQYLCVSTAFASSSECPKSEFTVANVFKFFKNLLVKKCRTNSDCKNGQICISNGCGHSCSKTTNI</sequence>
<dbReference type="AlphaFoldDB" id="A0A3M7QGC1"/>
<evidence type="ECO:0000313" key="2">
    <source>
        <dbReference type="EMBL" id="RNA10272.1"/>
    </source>
</evidence>
<dbReference type="OrthoDB" id="8446326at2759"/>
<comment type="caution">
    <text evidence="2">The sequence shown here is derived from an EMBL/GenBank/DDBJ whole genome shotgun (WGS) entry which is preliminary data.</text>
</comment>
<name>A0A3M7QGC1_BRAPC</name>
<dbReference type="InterPro" id="IPR036645">
    <property type="entry name" value="Elafin-like_sf"/>
</dbReference>
<dbReference type="Proteomes" id="UP000276133">
    <property type="component" value="Unassembled WGS sequence"/>
</dbReference>
<keyword evidence="3" id="KW-1185">Reference proteome</keyword>
<dbReference type="EMBL" id="REGN01006249">
    <property type="protein sequence ID" value="RNA10272.1"/>
    <property type="molecule type" value="Genomic_DNA"/>
</dbReference>
<feature type="domain" description="WAP" evidence="1">
    <location>
        <begin position="32"/>
        <end position="78"/>
    </location>
</feature>
<gene>
    <name evidence="2" type="ORF">BpHYR1_017582</name>
</gene>
<proteinExistence type="predicted"/>
<evidence type="ECO:0000259" key="1">
    <source>
        <dbReference type="Pfam" id="PF00095"/>
    </source>
</evidence>
<dbReference type="GO" id="GO:0030414">
    <property type="term" value="F:peptidase inhibitor activity"/>
    <property type="evidence" value="ECO:0007669"/>
    <property type="project" value="InterPro"/>
</dbReference>
<dbReference type="Pfam" id="PF00095">
    <property type="entry name" value="WAP"/>
    <property type="match status" value="1"/>
</dbReference>
<evidence type="ECO:0000313" key="3">
    <source>
        <dbReference type="Proteomes" id="UP000276133"/>
    </source>
</evidence>
<protein>
    <recommendedName>
        <fullName evidence="1">WAP domain-containing protein</fullName>
    </recommendedName>
</protein>
<dbReference type="GO" id="GO:0005576">
    <property type="term" value="C:extracellular region"/>
    <property type="evidence" value="ECO:0007669"/>
    <property type="project" value="InterPro"/>
</dbReference>
<reference evidence="2 3" key="1">
    <citation type="journal article" date="2018" name="Sci. Rep.">
        <title>Genomic signatures of local adaptation to the degree of environmental predictability in rotifers.</title>
        <authorList>
            <person name="Franch-Gras L."/>
            <person name="Hahn C."/>
            <person name="Garcia-Roger E.M."/>
            <person name="Carmona M.J."/>
            <person name="Serra M."/>
            <person name="Gomez A."/>
        </authorList>
    </citation>
    <scope>NUCLEOTIDE SEQUENCE [LARGE SCALE GENOMIC DNA]</scope>
    <source>
        <strain evidence="2">HYR1</strain>
    </source>
</reference>
<organism evidence="2 3">
    <name type="scientific">Brachionus plicatilis</name>
    <name type="common">Marine rotifer</name>
    <name type="synonym">Brachionus muelleri</name>
    <dbReference type="NCBI Taxonomy" id="10195"/>
    <lineage>
        <taxon>Eukaryota</taxon>
        <taxon>Metazoa</taxon>
        <taxon>Spiralia</taxon>
        <taxon>Gnathifera</taxon>
        <taxon>Rotifera</taxon>
        <taxon>Eurotatoria</taxon>
        <taxon>Monogononta</taxon>
        <taxon>Pseudotrocha</taxon>
        <taxon>Ploima</taxon>
        <taxon>Brachionidae</taxon>
        <taxon>Brachionus</taxon>
    </lineage>
</organism>